<reference evidence="1" key="3">
    <citation type="submission" date="2023-05" db="EMBL/GenBank/DDBJ databases">
        <authorList>
            <person name="Smith C.H."/>
        </authorList>
    </citation>
    <scope>NUCLEOTIDE SEQUENCE</scope>
    <source>
        <strain evidence="1">CHS0354</strain>
        <tissue evidence="1">Mantle</tissue>
    </source>
</reference>
<reference evidence="1" key="2">
    <citation type="journal article" date="2021" name="Genome Biol. Evol.">
        <title>Developing a high-quality reference genome for a parasitic bivalve with doubly uniparental inheritance (Bivalvia: Unionida).</title>
        <authorList>
            <person name="Smith C.H."/>
        </authorList>
    </citation>
    <scope>NUCLEOTIDE SEQUENCE</scope>
    <source>
        <strain evidence="1">CHS0354</strain>
        <tissue evidence="1">Mantle</tissue>
    </source>
</reference>
<protein>
    <submittedName>
        <fullName evidence="1">Uncharacterized protein</fullName>
    </submittedName>
</protein>
<keyword evidence="2" id="KW-1185">Reference proteome</keyword>
<dbReference type="AlphaFoldDB" id="A0AAE0VTD8"/>
<name>A0AAE0VTD8_9BIVA</name>
<dbReference type="EMBL" id="JAEAOA010002053">
    <property type="protein sequence ID" value="KAK3589918.1"/>
    <property type="molecule type" value="Genomic_DNA"/>
</dbReference>
<evidence type="ECO:0000313" key="2">
    <source>
        <dbReference type="Proteomes" id="UP001195483"/>
    </source>
</evidence>
<proteinExistence type="predicted"/>
<sequence length="95" mass="10987">MEITRERTQLLLDTFWAFLEWESCQFHSNRKGSYPTVIPDTVIPDIVIPDTVISDTVIPDTVIPDTDNPDTVIPDTGMQYWIQECPHLIQTYIHV</sequence>
<gene>
    <name evidence="1" type="ORF">CHS0354_034934</name>
</gene>
<dbReference type="Proteomes" id="UP001195483">
    <property type="component" value="Unassembled WGS sequence"/>
</dbReference>
<reference evidence="1" key="1">
    <citation type="journal article" date="2021" name="Genome Biol. Evol.">
        <title>A High-Quality Reference Genome for a Parasitic Bivalve with Doubly Uniparental Inheritance (Bivalvia: Unionida).</title>
        <authorList>
            <person name="Smith C.H."/>
        </authorList>
    </citation>
    <scope>NUCLEOTIDE SEQUENCE</scope>
    <source>
        <strain evidence="1">CHS0354</strain>
    </source>
</reference>
<accession>A0AAE0VTD8</accession>
<evidence type="ECO:0000313" key="1">
    <source>
        <dbReference type="EMBL" id="KAK3589918.1"/>
    </source>
</evidence>
<organism evidence="1 2">
    <name type="scientific">Potamilus streckersoni</name>
    <dbReference type="NCBI Taxonomy" id="2493646"/>
    <lineage>
        <taxon>Eukaryota</taxon>
        <taxon>Metazoa</taxon>
        <taxon>Spiralia</taxon>
        <taxon>Lophotrochozoa</taxon>
        <taxon>Mollusca</taxon>
        <taxon>Bivalvia</taxon>
        <taxon>Autobranchia</taxon>
        <taxon>Heteroconchia</taxon>
        <taxon>Palaeoheterodonta</taxon>
        <taxon>Unionida</taxon>
        <taxon>Unionoidea</taxon>
        <taxon>Unionidae</taxon>
        <taxon>Ambleminae</taxon>
        <taxon>Lampsilini</taxon>
        <taxon>Potamilus</taxon>
    </lineage>
</organism>
<comment type="caution">
    <text evidence="1">The sequence shown here is derived from an EMBL/GenBank/DDBJ whole genome shotgun (WGS) entry which is preliminary data.</text>
</comment>